<dbReference type="Proteomes" id="UP000002213">
    <property type="component" value="Chromosome"/>
</dbReference>
<dbReference type="PRINTS" id="PR00292">
    <property type="entry name" value="POTATOINHBTR"/>
</dbReference>
<evidence type="ECO:0000256" key="1">
    <source>
        <dbReference type="ARBA" id="ARBA00022690"/>
    </source>
</evidence>
<keyword evidence="4" id="KW-1185">Reference proteome</keyword>
<organism evidence="3 4">
    <name type="scientific">Actinosynnema mirum (strain ATCC 29888 / DSM 43827 / JCM 3225 / NBRC 14064 / NCIMB 13271 / NRRL B-12336 / IMRU 3971 / 101)</name>
    <dbReference type="NCBI Taxonomy" id="446462"/>
    <lineage>
        <taxon>Bacteria</taxon>
        <taxon>Bacillati</taxon>
        <taxon>Actinomycetota</taxon>
        <taxon>Actinomycetes</taxon>
        <taxon>Pseudonocardiales</taxon>
        <taxon>Pseudonocardiaceae</taxon>
        <taxon>Actinosynnema</taxon>
    </lineage>
</organism>
<dbReference type="InterPro" id="IPR000864">
    <property type="entry name" value="Prot_inh_pot1"/>
</dbReference>
<protein>
    <submittedName>
        <fullName evidence="3">Proteinase inhibitor I13 potato inhibitor I</fullName>
    </submittedName>
</protein>
<dbReference type="STRING" id="446462.Amir_3217"/>
<accession>C6W8M6</accession>
<dbReference type="SUPFAM" id="SSF54654">
    <property type="entry name" value="CI-2 family of serine protease inhibitors"/>
    <property type="match status" value="1"/>
</dbReference>
<keyword evidence="1" id="KW-0646">Protease inhibitor</keyword>
<proteinExistence type="predicted"/>
<sequence length="73" mass="7877">MFSERGGAVGKSEWPELVGASADQVVASIRAELPGREVVVVPEGSFVTMDYREDRVRVFVTADGRVAEVPRVG</sequence>
<dbReference type="Gene3D" id="3.30.10.10">
    <property type="entry name" value="Trypsin Inhibitor V, subunit A"/>
    <property type="match status" value="1"/>
</dbReference>
<keyword evidence="2" id="KW-0722">Serine protease inhibitor</keyword>
<reference evidence="3 4" key="1">
    <citation type="journal article" date="2009" name="Stand. Genomic Sci.">
        <title>Complete genome sequence of Actinosynnema mirum type strain (101).</title>
        <authorList>
            <person name="Land M."/>
            <person name="Lapidus A."/>
            <person name="Mayilraj S."/>
            <person name="Chen F."/>
            <person name="Copeland A."/>
            <person name="Del Rio T.G."/>
            <person name="Nolan M."/>
            <person name="Lucas S."/>
            <person name="Tice H."/>
            <person name="Cheng J.F."/>
            <person name="Chertkov O."/>
            <person name="Bruce D."/>
            <person name="Goodwin L."/>
            <person name="Pitluck S."/>
            <person name="Rohde M."/>
            <person name="Goker M."/>
            <person name="Pati A."/>
            <person name="Ivanova N."/>
            <person name="Mavromatis K."/>
            <person name="Chen A."/>
            <person name="Palaniappan K."/>
            <person name="Hauser L."/>
            <person name="Chang Y.J."/>
            <person name="Jeffries C.C."/>
            <person name="Brettin T."/>
            <person name="Detter J.C."/>
            <person name="Han C."/>
            <person name="Chain P."/>
            <person name="Tindall B.J."/>
            <person name="Bristow J."/>
            <person name="Eisen J.A."/>
            <person name="Markowitz V."/>
            <person name="Hugenholtz P."/>
            <person name="Kyrpides N.C."/>
            <person name="Klenk H.P."/>
        </authorList>
    </citation>
    <scope>NUCLEOTIDE SEQUENCE [LARGE SCALE GENOMIC DNA]</scope>
    <source>
        <strain evidence="4">ATCC 29888 / DSM 43827 / JCM 3225 / NBRC 14064 / NCIMB 13271 / NRRL B-12336 / IMRU 3971 / 101</strain>
    </source>
</reference>
<evidence type="ECO:0000256" key="2">
    <source>
        <dbReference type="ARBA" id="ARBA00022900"/>
    </source>
</evidence>
<dbReference type="GO" id="GO:0009611">
    <property type="term" value="P:response to wounding"/>
    <property type="evidence" value="ECO:0007669"/>
    <property type="project" value="InterPro"/>
</dbReference>
<dbReference type="eggNOG" id="ENOG5033IN7">
    <property type="taxonomic scope" value="Bacteria"/>
</dbReference>
<dbReference type="HOGENOM" id="CLU_158942_4_0_11"/>
<dbReference type="InterPro" id="IPR036354">
    <property type="entry name" value="Prot_inh_pot1_sf"/>
</dbReference>
<dbReference type="Pfam" id="PF00280">
    <property type="entry name" value="potato_inhibit"/>
    <property type="match status" value="1"/>
</dbReference>
<evidence type="ECO:0000313" key="3">
    <source>
        <dbReference type="EMBL" id="ACU37125.1"/>
    </source>
</evidence>
<dbReference type="AlphaFoldDB" id="C6W8M6"/>
<gene>
    <name evidence="3" type="ordered locus">Amir_3217</name>
</gene>
<dbReference type="PANTHER" id="PTHR33091">
    <property type="entry name" value="PROTEIN, PUTATIVE, EXPRESSED-RELATED"/>
    <property type="match status" value="1"/>
</dbReference>
<dbReference type="OrthoDB" id="3436868at2"/>
<dbReference type="PANTHER" id="PTHR33091:SF29">
    <property type="entry name" value="SUBTILISIN INHIBITOR 1"/>
    <property type="match status" value="1"/>
</dbReference>
<dbReference type="EMBL" id="CP001630">
    <property type="protein sequence ID" value="ACU37125.1"/>
    <property type="molecule type" value="Genomic_DNA"/>
</dbReference>
<evidence type="ECO:0000313" key="4">
    <source>
        <dbReference type="Proteomes" id="UP000002213"/>
    </source>
</evidence>
<name>C6W8M6_ACTMD</name>
<dbReference type="GO" id="GO:0004867">
    <property type="term" value="F:serine-type endopeptidase inhibitor activity"/>
    <property type="evidence" value="ECO:0007669"/>
    <property type="project" value="UniProtKB-KW"/>
</dbReference>
<dbReference type="KEGG" id="ami:Amir_3217"/>